<dbReference type="NCBIfam" id="TIGR04056">
    <property type="entry name" value="OMP_RagA_SusC"/>
    <property type="match status" value="1"/>
</dbReference>
<dbReference type="AlphaFoldDB" id="A0AB34R0G0"/>
<comment type="similarity">
    <text evidence="7">Belongs to the TonB-dependent receptor family.</text>
</comment>
<evidence type="ECO:0000256" key="6">
    <source>
        <dbReference type="ARBA" id="ARBA00023237"/>
    </source>
</evidence>
<dbReference type="Gene3D" id="3.55.50.30">
    <property type="match status" value="1"/>
</dbReference>
<evidence type="ECO:0000256" key="7">
    <source>
        <dbReference type="PROSITE-ProRule" id="PRU01360"/>
    </source>
</evidence>
<keyword evidence="4 7" id="KW-0812">Transmembrane</keyword>
<dbReference type="Pfam" id="PF13715">
    <property type="entry name" value="CarbopepD_reg_2"/>
    <property type="match status" value="1"/>
</dbReference>
<dbReference type="InterPro" id="IPR011662">
    <property type="entry name" value="Secretin/TonB_short_N"/>
</dbReference>
<dbReference type="InterPro" id="IPR037066">
    <property type="entry name" value="Plug_dom_sf"/>
</dbReference>
<accession>A0AB34R0G0</accession>
<dbReference type="InterPro" id="IPR023997">
    <property type="entry name" value="TonB-dep_OMP_SusC/RagA_CS"/>
</dbReference>
<name>A0AB34R0G0_9PORP</name>
<dbReference type="SMART" id="SM00965">
    <property type="entry name" value="STN"/>
    <property type="match status" value="1"/>
</dbReference>
<evidence type="ECO:0000256" key="3">
    <source>
        <dbReference type="ARBA" id="ARBA00022452"/>
    </source>
</evidence>
<gene>
    <name evidence="9" type="ORF">IE90_13720</name>
</gene>
<keyword evidence="5 7" id="KW-0472">Membrane</keyword>
<evidence type="ECO:0000256" key="2">
    <source>
        <dbReference type="ARBA" id="ARBA00022448"/>
    </source>
</evidence>
<dbReference type="Pfam" id="PF07715">
    <property type="entry name" value="Plug"/>
    <property type="match status" value="1"/>
</dbReference>
<dbReference type="GO" id="GO:0009279">
    <property type="term" value="C:cell outer membrane"/>
    <property type="evidence" value="ECO:0007669"/>
    <property type="project" value="UniProtKB-SubCell"/>
</dbReference>
<keyword evidence="6 7" id="KW-0998">Cell outer membrane</keyword>
<evidence type="ECO:0000313" key="10">
    <source>
        <dbReference type="Proteomes" id="UP000031937"/>
    </source>
</evidence>
<dbReference type="InterPro" id="IPR008969">
    <property type="entry name" value="CarboxyPept-like_regulatory"/>
</dbReference>
<dbReference type="PROSITE" id="PS52016">
    <property type="entry name" value="TONB_DEPENDENT_REC_3"/>
    <property type="match status" value="1"/>
</dbReference>
<feature type="domain" description="Secretin/TonB short N-terminal" evidence="8">
    <location>
        <begin position="68"/>
        <end position="119"/>
    </location>
</feature>
<dbReference type="EMBL" id="JPIT01000032">
    <property type="protein sequence ID" value="KIO43257.1"/>
    <property type="molecule type" value="Genomic_DNA"/>
</dbReference>
<dbReference type="SUPFAM" id="SSF56935">
    <property type="entry name" value="Porins"/>
    <property type="match status" value="1"/>
</dbReference>
<evidence type="ECO:0000313" key="9">
    <source>
        <dbReference type="EMBL" id="KIO43257.1"/>
    </source>
</evidence>
<evidence type="ECO:0000259" key="8">
    <source>
        <dbReference type="SMART" id="SM00965"/>
    </source>
</evidence>
<dbReference type="InterPro" id="IPR039426">
    <property type="entry name" value="TonB-dep_rcpt-like"/>
</dbReference>
<protein>
    <recommendedName>
        <fullName evidence="8">Secretin/TonB short N-terminal domain-containing protein</fullName>
    </recommendedName>
</protein>
<dbReference type="SUPFAM" id="SSF49464">
    <property type="entry name" value="Carboxypeptidase regulatory domain-like"/>
    <property type="match status" value="1"/>
</dbReference>
<keyword evidence="2 7" id="KW-0813">Transport</keyword>
<dbReference type="NCBIfam" id="TIGR04057">
    <property type="entry name" value="SusC_RagA_signa"/>
    <property type="match status" value="1"/>
</dbReference>
<evidence type="ECO:0000256" key="1">
    <source>
        <dbReference type="ARBA" id="ARBA00004571"/>
    </source>
</evidence>
<dbReference type="Gene3D" id="2.60.40.1120">
    <property type="entry name" value="Carboxypeptidase-like, regulatory domain"/>
    <property type="match status" value="1"/>
</dbReference>
<evidence type="ECO:0000256" key="4">
    <source>
        <dbReference type="ARBA" id="ARBA00022692"/>
    </source>
</evidence>
<dbReference type="RefSeq" id="WP_041504365.1">
    <property type="nucleotide sequence ID" value="NZ_JPIT01000032.1"/>
</dbReference>
<dbReference type="InterPro" id="IPR023996">
    <property type="entry name" value="TonB-dep_OMP_SusC/RagA"/>
</dbReference>
<dbReference type="Proteomes" id="UP000031937">
    <property type="component" value="Unassembled WGS sequence"/>
</dbReference>
<proteinExistence type="inferred from homology"/>
<organism evidence="9 10">
    <name type="scientific">Sanguibacteroides justesenii</name>
    <dbReference type="NCBI Taxonomy" id="1547597"/>
    <lineage>
        <taxon>Bacteria</taxon>
        <taxon>Pseudomonadati</taxon>
        <taxon>Bacteroidota</taxon>
        <taxon>Bacteroidia</taxon>
        <taxon>Bacteroidales</taxon>
        <taxon>Porphyromonadaceae</taxon>
        <taxon>Sanguibacteroides</taxon>
    </lineage>
</organism>
<reference evidence="9 10" key="1">
    <citation type="submission" date="2014-07" db="EMBL/GenBank/DDBJ databases">
        <title>Porphyromonadaceae bacterium OUH 334697 = ATCC BAA-2682 = DSM 28341 draft genome.</title>
        <authorList>
            <person name="Sydenham T.V."/>
            <person name="Hasman H."/>
            <person name="Justesen U.S."/>
        </authorList>
    </citation>
    <scope>NUCLEOTIDE SEQUENCE [LARGE SCALE GENOMIC DNA]</scope>
    <source>
        <strain evidence="9 10">OUH 334697</strain>
    </source>
</reference>
<dbReference type="Gene3D" id="2.170.130.10">
    <property type="entry name" value="TonB-dependent receptor, plug domain"/>
    <property type="match status" value="1"/>
</dbReference>
<dbReference type="InterPro" id="IPR012910">
    <property type="entry name" value="Plug_dom"/>
</dbReference>
<comment type="caution">
    <text evidence="9">The sequence shown here is derived from an EMBL/GenBank/DDBJ whole genome shotgun (WGS) entry which is preliminary data.</text>
</comment>
<sequence>MKKNGFSRYGVPINLQKLLFIMKLWIFFMLVLHLGVSAGGHAQQRISLNMSDVTLEQALKELKKQTGFRFFYSVDKVRKERKSEIKIKDLLLQDALGEVLRGTKLTFTIMNDVVVIKDVLRLATDSVTKMRRTIKGVVRDNTGAELPGVTVRIKGTTLGTATDTNGKFQIVLSDSSKIFLVFSFIGMKTLEKEYKGEAEMSVEMQEDVEALQDVIVTGYGNIVKGNYTGAATTIKAKDIMMAGASSIDQMLQGVVPGMLVQMGTGLVGGSPKIRVRGTSTLLGSQEPVWVVDGVIQQDPQPFNQEDNTKFSVDADDIRQLAGNAISWLDPNDIETITVLKDAAATAIYGSKAANGVIVITTKKAEIGKISVSYNGDYSVGQRPGYGLYDQMNSREAMTFSEEIYEERVSYPNPILPIGYAGLIQRLLNKEITVEEMNREYEKMARENTDWFKILFRNSFNHSHNVSISGGSEKILNRTSFSYKDEKGEAKGNNMSLFSVTSNTTVNWGERLTVNMLLKGSIRKVKGFAYGVDPFNYAYYTTRVIPAYHEDGSLFYHLKEGAMSPAIKNKKSYNYNILNELANTGSENRNRTWGATVDLKWRIIPGLEYQGLVSYTSSSSDSKKYATENSFYITQYRGYEYGTVESNGTETKSTPLPHGGKLETSLTNTSAITVRNALVYDRLLQDKHRVTLQLGIETNTTKTEGGNNARWGYLRGRGETFATPPTTYLYLGINQEDNSSYVNGSSKVVNKVDNKLSEYLSAVYTYDDCYVLNFSARLDASNRFGQDKNKRFEPTWSVGAKWRVTNERFASDLWWLNNLELYASYGYQGNAVSNVSPYLIASNGSLDSYYQSYVLNIKSLPYPNLGWEKTNTYNIGIEAAFLKGRLNFTANYFAKSSNVLSSRDVPYENGVGNAVVSGSTMENYGYDFVINVVPVQLKDFTWQLSLNTGVTRNKVKKNERVNTLNDYLNGKCVVNGEPYSTFYSYEFDKLDETDGTPLFKGMELEKVDDAIQYLVKSGKILPDFSGGLNTMFKYKNFSFYALFTVQWGGHKRLPALYPAAVVPGMGLPSPEQNVSRKLAKRWKKKGDDIYNNLPSLPGLGKTKILLPVTGSVTSGLAVNPYNQYDMSNIRVANTDFIRCRSLSLSYEFDREWLNRIYAQRMQLKVSMMNPFMWVSDKKWEGLDPETGNWPTRRVTSLSLQLMF</sequence>
<dbReference type="InterPro" id="IPR036942">
    <property type="entry name" value="Beta-barrel_TonB_sf"/>
</dbReference>
<evidence type="ECO:0000256" key="5">
    <source>
        <dbReference type="ARBA" id="ARBA00023136"/>
    </source>
</evidence>
<keyword evidence="3 7" id="KW-1134">Transmembrane beta strand</keyword>
<dbReference type="Gene3D" id="2.40.170.20">
    <property type="entry name" value="TonB-dependent receptor, beta-barrel domain"/>
    <property type="match status" value="1"/>
</dbReference>
<comment type="subcellular location">
    <subcellularLocation>
        <location evidence="1 7">Cell outer membrane</location>
        <topology evidence="1 7">Multi-pass membrane protein</topology>
    </subcellularLocation>
</comment>